<organism evidence="6 7">
    <name type="scientific">Cisticola juncidis</name>
    <dbReference type="NCBI Taxonomy" id="52622"/>
    <lineage>
        <taxon>Eukaryota</taxon>
        <taxon>Metazoa</taxon>
        <taxon>Chordata</taxon>
        <taxon>Craniata</taxon>
        <taxon>Vertebrata</taxon>
        <taxon>Euteleostomi</taxon>
        <taxon>Archelosauria</taxon>
        <taxon>Archosauria</taxon>
        <taxon>Dinosauria</taxon>
        <taxon>Saurischia</taxon>
        <taxon>Theropoda</taxon>
        <taxon>Coelurosauria</taxon>
        <taxon>Aves</taxon>
        <taxon>Neognathae</taxon>
        <taxon>Neoaves</taxon>
        <taxon>Telluraves</taxon>
        <taxon>Australaves</taxon>
        <taxon>Passeriformes</taxon>
        <taxon>Sylvioidea</taxon>
        <taxon>Cisticolidae</taxon>
        <taxon>Cisticola</taxon>
    </lineage>
</organism>
<feature type="region of interest" description="Disordered" evidence="5">
    <location>
        <begin position="146"/>
        <end position="197"/>
    </location>
</feature>
<evidence type="ECO:0000313" key="7">
    <source>
        <dbReference type="Proteomes" id="UP000546986"/>
    </source>
</evidence>
<protein>
    <submittedName>
        <fullName evidence="6">CEP68 protein</fullName>
    </submittedName>
</protein>
<dbReference type="EMBL" id="VXBR01002567">
    <property type="protein sequence ID" value="NXO22313.1"/>
    <property type="molecule type" value="Genomic_DNA"/>
</dbReference>
<dbReference type="Gene3D" id="1.20.58.60">
    <property type="match status" value="1"/>
</dbReference>
<evidence type="ECO:0000256" key="1">
    <source>
        <dbReference type="ARBA" id="ARBA00004308"/>
    </source>
</evidence>
<reference evidence="6 7" key="1">
    <citation type="submission" date="2019-09" db="EMBL/GenBank/DDBJ databases">
        <title>Bird 10,000 Genomes (B10K) Project - Family phase.</title>
        <authorList>
            <person name="Zhang G."/>
        </authorList>
    </citation>
    <scope>NUCLEOTIDE SEQUENCE [LARGE SCALE GENOMIC DNA]</scope>
    <source>
        <strain evidence="6">B10K-DU-002-30</strain>
        <tissue evidence="6">Muscle</tissue>
    </source>
</reference>
<comment type="subcellular location">
    <subcellularLocation>
        <location evidence="1">Endomembrane system</location>
    </subcellularLocation>
</comment>
<dbReference type="PANTHER" id="PTHR14514">
    <property type="entry name" value="PKA ANCHORING PROTEIN"/>
    <property type="match status" value="1"/>
</dbReference>
<evidence type="ECO:0000256" key="5">
    <source>
        <dbReference type="SAM" id="MobiDB-lite"/>
    </source>
</evidence>
<sequence>PLLQYRTPTGRIREISSYQADYWACAIPDSLPPSPDRSSPHWNPHKEYEDLLDYAYPLKPRHKLGRLPEPFLHDSGIGLESFSASPEGMSRSTSIYGRAGQARGSRENGFWEFVASAERFSTPRPGKRGCSGAGSSYEPLPVAKASFARSASSHPPKGSARDVRVESSGPSSPRRPAADGKSWDTRGSPCPNYTGQVQSTRRCLPITGVLPLRREWDGDEEFLSLPPRLQELERLAQILSNLSLTIRMPRHDHHNLPHHSTSKQPLSSRLAPFGEARGGDGRGDVEGCAGLWQHRSSRQPSWENTESDGRIHRDPPRGLHLPAALRDSLDGMCFSEPRVKGHPKKSQQSESLMQCVKMFCCQLEELIRWLYSVVDVTGSWVPPSPDAASVSASLHRYLEFRRDVADHRSLTESVLERGEALLDCMASSSPALKDTLGLIARQSEELESHAEQLYESILAAVGPVGDKDTGQDKEGAA</sequence>
<accession>A0A7L1QCG6</accession>
<keyword evidence="3" id="KW-0677">Repeat</keyword>
<evidence type="ECO:0000256" key="4">
    <source>
        <dbReference type="ARBA" id="ARBA00023136"/>
    </source>
</evidence>
<feature type="non-terminal residue" evidence="6">
    <location>
        <position position="1"/>
    </location>
</feature>
<dbReference type="Proteomes" id="UP000546986">
    <property type="component" value="Unassembled WGS sequence"/>
</dbReference>
<dbReference type="SUPFAM" id="SSF46966">
    <property type="entry name" value="Spectrin repeat"/>
    <property type="match status" value="1"/>
</dbReference>
<feature type="non-terminal residue" evidence="6">
    <location>
        <position position="477"/>
    </location>
</feature>
<proteinExistence type="predicted"/>
<dbReference type="PANTHER" id="PTHR14514:SF2">
    <property type="entry name" value="A-KINASE ANCHOR PROTEIN 6"/>
    <property type="match status" value="1"/>
</dbReference>
<keyword evidence="4" id="KW-0472">Membrane</keyword>
<keyword evidence="7" id="KW-1185">Reference proteome</keyword>
<feature type="region of interest" description="Disordered" evidence="5">
    <location>
        <begin position="295"/>
        <end position="318"/>
    </location>
</feature>
<keyword evidence="2" id="KW-0597">Phosphoprotein</keyword>
<gene>
    <name evidence="6" type="primary">Cep68</name>
    <name evidence="6" type="ORF">CISJUN_R04561</name>
</gene>
<comment type="caution">
    <text evidence="6">The sequence shown here is derived from an EMBL/GenBank/DDBJ whole genome shotgun (WGS) entry which is preliminary data.</text>
</comment>
<dbReference type="AlphaFoldDB" id="A0A7L1QCG6"/>
<evidence type="ECO:0000313" key="6">
    <source>
        <dbReference type="EMBL" id="NXO22313.1"/>
    </source>
</evidence>
<evidence type="ECO:0000256" key="3">
    <source>
        <dbReference type="ARBA" id="ARBA00022737"/>
    </source>
</evidence>
<feature type="compositionally biased region" description="Basic and acidic residues" evidence="5">
    <location>
        <begin position="307"/>
        <end position="317"/>
    </location>
</feature>
<name>A0A7L1QCG6_9PASS</name>
<evidence type="ECO:0000256" key="2">
    <source>
        <dbReference type="ARBA" id="ARBA00022553"/>
    </source>
</evidence>